<evidence type="ECO:0000256" key="13">
    <source>
        <dbReference type="SAM" id="MobiDB-lite"/>
    </source>
</evidence>
<dbReference type="Proteomes" id="UP000240080">
    <property type="component" value="Chromosome 9"/>
</dbReference>
<dbReference type="KEGG" id="pps:100978692"/>
<proteinExistence type="inferred from homology"/>
<dbReference type="EMBL" id="AJFE02057985">
    <property type="status" value="NOT_ANNOTATED_CDS"/>
    <property type="molecule type" value="Genomic_DNA"/>
</dbReference>
<dbReference type="SUPFAM" id="SSF50978">
    <property type="entry name" value="WD40 repeat-like"/>
    <property type="match status" value="1"/>
</dbReference>
<dbReference type="InterPro" id="IPR052415">
    <property type="entry name" value="Diphthine_MTase"/>
</dbReference>
<evidence type="ECO:0000256" key="9">
    <source>
        <dbReference type="ARBA" id="ARBA00074662"/>
    </source>
</evidence>
<dbReference type="GO" id="GO:0005737">
    <property type="term" value="C:cytoplasm"/>
    <property type="evidence" value="ECO:0007669"/>
    <property type="project" value="TreeGrafter"/>
</dbReference>
<evidence type="ECO:0000256" key="6">
    <source>
        <dbReference type="ARBA" id="ARBA00039131"/>
    </source>
</evidence>
<comment type="catalytic activity">
    <reaction evidence="7">
        <text>diphthine methyl ester-[translation elongation factor 2] + H2O = diphthine-[translation elongation factor 2] + methanol + H(+)</text>
        <dbReference type="Rhea" id="RHEA:42656"/>
        <dbReference type="Rhea" id="RHEA-COMP:10172"/>
        <dbReference type="Rhea" id="RHEA-COMP:10173"/>
        <dbReference type="ChEBI" id="CHEBI:15377"/>
        <dbReference type="ChEBI" id="CHEBI:15378"/>
        <dbReference type="ChEBI" id="CHEBI:17790"/>
        <dbReference type="ChEBI" id="CHEBI:79005"/>
        <dbReference type="ChEBI" id="CHEBI:82696"/>
        <dbReference type="EC" id="3.1.1.97"/>
    </reaction>
</comment>
<keyword evidence="2 12" id="KW-0853">WD repeat</keyword>
<comment type="similarity">
    <text evidence="5">Belongs to the DPH7 family.</text>
</comment>
<dbReference type="PANTHER" id="PTHR46042:SF1">
    <property type="entry name" value="DIPHTHINE METHYLTRANSFERASE"/>
    <property type="match status" value="1"/>
</dbReference>
<dbReference type="CTD" id="92715"/>
<evidence type="ECO:0000256" key="1">
    <source>
        <dbReference type="ARBA" id="ARBA00005156"/>
    </source>
</evidence>
<evidence type="ECO:0000313" key="14">
    <source>
        <dbReference type="Ensembl" id="ENSPPAP00000020703.1"/>
    </source>
</evidence>
<dbReference type="PANTHER" id="PTHR46042">
    <property type="entry name" value="DIPHTHINE METHYLTRANSFERASE"/>
    <property type="match status" value="1"/>
</dbReference>
<reference evidence="14 15" key="1">
    <citation type="journal article" date="2012" name="Nature">
        <title>The bonobo genome compared with the chimpanzee and human genomes.</title>
        <authorList>
            <person name="Prufer K."/>
            <person name="Munch K."/>
            <person name="Hellmann I."/>
            <person name="Akagi K."/>
            <person name="Miller J.R."/>
            <person name="Walenz B."/>
            <person name="Koren S."/>
            <person name="Sutton G."/>
            <person name="Kodira C."/>
            <person name="Winer R."/>
            <person name="Knight J.R."/>
            <person name="Mullikin J.C."/>
            <person name="Meader S.J."/>
            <person name="Ponting C.P."/>
            <person name="Lunter G."/>
            <person name="Higashino S."/>
            <person name="Hobolth A."/>
            <person name="Dutheil J."/>
            <person name="Karakoc E."/>
            <person name="Alkan C."/>
            <person name="Sajjadian S."/>
            <person name="Catacchio C.R."/>
            <person name="Ventura M."/>
            <person name="Marques-Bonet T."/>
            <person name="Eichler E.E."/>
            <person name="Andre C."/>
            <person name="Atencia R."/>
            <person name="Mugisha L."/>
            <person name="Junhold J."/>
            <person name="Patterson N."/>
            <person name="Siebauer M."/>
            <person name="Good J.M."/>
            <person name="Fischer A."/>
            <person name="Ptak S.E."/>
            <person name="Lachmann M."/>
            <person name="Symer D.E."/>
            <person name="Mailund T."/>
            <person name="Schierup M.H."/>
            <person name="Andres A.M."/>
            <person name="Kelso J."/>
            <person name="Paabo S."/>
        </authorList>
    </citation>
    <scope>NUCLEOTIDE SEQUENCE [LARGE SCALE GENOMIC DNA]</scope>
</reference>
<evidence type="ECO:0000256" key="3">
    <source>
        <dbReference type="ARBA" id="ARBA00022737"/>
    </source>
</evidence>
<dbReference type="Gene3D" id="2.130.10.10">
    <property type="entry name" value="YVTN repeat-like/Quinoprotein amine dehydrogenase"/>
    <property type="match status" value="1"/>
</dbReference>
<keyword evidence="4" id="KW-0378">Hydrolase</keyword>
<dbReference type="FunFam" id="2.130.10.10:FF:000910">
    <property type="entry name" value="Diphthamide biosynthesis 7"/>
    <property type="match status" value="1"/>
</dbReference>
<dbReference type="EMBL" id="AJFE02057984">
    <property type="status" value="NOT_ANNOTATED_CDS"/>
    <property type="molecule type" value="Genomic_DNA"/>
</dbReference>
<dbReference type="Ensembl" id="ENSPPAT00000043499.1">
    <property type="protein sequence ID" value="ENSPPAP00000020703.1"/>
    <property type="gene ID" value="ENSPPAG00000033565.1"/>
</dbReference>
<evidence type="ECO:0000256" key="10">
    <source>
        <dbReference type="ARBA" id="ARBA00075709"/>
    </source>
</evidence>
<dbReference type="InterPro" id="IPR001680">
    <property type="entry name" value="WD40_rpt"/>
</dbReference>
<dbReference type="EC" id="3.1.1.97" evidence="6"/>
<dbReference type="EMBL" id="AJFE02057986">
    <property type="status" value="NOT_ANNOTATED_CDS"/>
    <property type="molecule type" value="Genomic_DNA"/>
</dbReference>
<dbReference type="GO" id="GO:0061685">
    <property type="term" value="F:diphthine methylesterase activity"/>
    <property type="evidence" value="ECO:0007669"/>
    <property type="project" value="UniProtKB-EC"/>
</dbReference>
<organism evidence="14 15">
    <name type="scientific">Pan paniscus</name>
    <name type="common">Pygmy chimpanzee</name>
    <name type="synonym">Bonobo</name>
    <dbReference type="NCBI Taxonomy" id="9597"/>
    <lineage>
        <taxon>Eukaryota</taxon>
        <taxon>Metazoa</taxon>
        <taxon>Chordata</taxon>
        <taxon>Craniata</taxon>
        <taxon>Vertebrata</taxon>
        <taxon>Euteleostomi</taxon>
        <taxon>Mammalia</taxon>
        <taxon>Eutheria</taxon>
        <taxon>Euarchontoglires</taxon>
        <taxon>Primates</taxon>
        <taxon>Haplorrhini</taxon>
        <taxon>Catarrhini</taxon>
        <taxon>Hominidae</taxon>
        <taxon>Pan</taxon>
    </lineage>
</organism>
<dbReference type="PROSITE" id="PS00678">
    <property type="entry name" value="WD_REPEATS_1"/>
    <property type="match status" value="1"/>
</dbReference>
<dbReference type="SMART" id="SM00320">
    <property type="entry name" value="WD40"/>
    <property type="match status" value="3"/>
</dbReference>
<evidence type="ECO:0000256" key="2">
    <source>
        <dbReference type="ARBA" id="ARBA00022574"/>
    </source>
</evidence>
<dbReference type="EMBL" id="AJFE02057989">
    <property type="status" value="NOT_ANNOTATED_CDS"/>
    <property type="molecule type" value="Genomic_DNA"/>
</dbReference>
<dbReference type="GeneTree" id="ENSGT00390000018644"/>
<evidence type="ECO:0000256" key="4">
    <source>
        <dbReference type="ARBA" id="ARBA00022801"/>
    </source>
</evidence>
<dbReference type="Pfam" id="PF00400">
    <property type="entry name" value="WD40"/>
    <property type="match status" value="1"/>
</dbReference>
<keyword evidence="3" id="KW-0677">Repeat</keyword>
<dbReference type="InterPro" id="IPR015943">
    <property type="entry name" value="WD40/YVTN_repeat-like_dom_sf"/>
</dbReference>
<accession>A0A2R9AU22</accession>
<name>A0A2R9AU22_PANPA</name>
<reference evidence="14" key="2">
    <citation type="submission" date="2025-08" db="UniProtKB">
        <authorList>
            <consortium name="Ensembl"/>
        </authorList>
    </citation>
    <scope>IDENTIFICATION</scope>
</reference>
<comment type="subunit">
    <text evidence="8">Interacts with INCA1.</text>
</comment>
<reference evidence="14" key="3">
    <citation type="submission" date="2025-09" db="UniProtKB">
        <authorList>
            <consortium name="Ensembl"/>
        </authorList>
    </citation>
    <scope>IDENTIFICATION</scope>
</reference>
<evidence type="ECO:0000256" key="7">
    <source>
        <dbReference type="ARBA" id="ARBA00047551"/>
    </source>
</evidence>
<feature type="region of interest" description="Disordered" evidence="13">
    <location>
        <begin position="1"/>
        <end position="53"/>
    </location>
</feature>
<dbReference type="GO" id="GO:0017183">
    <property type="term" value="P:protein histidyl modification to diphthamide"/>
    <property type="evidence" value="ECO:0007669"/>
    <property type="project" value="Ensembl"/>
</dbReference>
<dbReference type="AlphaFoldDB" id="A0A2R9AU22"/>
<protein>
    <recommendedName>
        <fullName evidence="9">Diphthine methyltransferase</fullName>
        <ecNumber evidence="6">3.1.1.97</ecNumber>
    </recommendedName>
    <alternativeName>
        <fullName evidence="11">Diphthamide biosynthesis protein 7</fullName>
    </alternativeName>
    <alternativeName>
        <fullName evidence="10">WD repeat-containing protein 85</fullName>
    </alternativeName>
</protein>
<dbReference type="EMBL" id="AJFE02057987">
    <property type="status" value="NOT_ANNOTATED_CDS"/>
    <property type="molecule type" value="Genomic_DNA"/>
</dbReference>
<evidence type="ECO:0000256" key="11">
    <source>
        <dbReference type="ARBA" id="ARBA00081300"/>
    </source>
</evidence>
<dbReference type="STRING" id="9597.ENSPPAP00000020703"/>
<dbReference type="EMBL" id="AJFE02057988">
    <property type="status" value="NOT_ANNOTATED_CDS"/>
    <property type="molecule type" value="Genomic_DNA"/>
</dbReference>
<comment type="pathway">
    <text evidence="1">Protein modification; peptidyl-diphthamide biosynthesis.</text>
</comment>
<dbReference type="InterPro" id="IPR019775">
    <property type="entry name" value="WD40_repeat_CS"/>
</dbReference>
<dbReference type="Bgee" id="ENSPPAG00000033565">
    <property type="expression patterns" value="Expressed in heart and 6 other cell types or tissues"/>
</dbReference>
<gene>
    <name evidence="14" type="primary">DPH7</name>
</gene>
<dbReference type="GeneID" id="100978692"/>
<keyword evidence="15" id="KW-1185">Reference proteome</keyword>
<dbReference type="InterPro" id="IPR036322">
    <property type="entry name" value="WD40_repeat_dom_sf"/>
</dbReference>
<dbReference type="PROSITE" id="PS50082">
    <property type="entry name" value="WD_REPEATS_2"/>
    <property type="match status" value="1"/>
</dbReference>
<evidence type="ECO:0000313" key="15">
    <source>
        <dbReference type="Proteomes" id="UP000240080"/>
    </source>
</evidence>
<feature type="region of interest" description="Disordered" evidence="13">
    <location>
        <begin position="440"/>
        <end position="460"/>
    </location>
</feature>
<sequence>MSRPGTPEGVAREAARADSVPGAPRSSGRPRPRRPAQYPARPRRPASTAGSAPFPEGWTMGCFALQTVDTELTADSVEWCPLQGCRHLLACGTYQLRRPEDRPAGPQNKGGMEVKEPQVRLGRLFLYSFNDNNSIHPLVEVQRKDTSAILDMKWCHIPVAGHALLGLADASGSIQLLRLVESEKSHVLEPLSSLALEEQCLALSLDWSTGKTGRAGDQPLKIISSDSTGQLHLLMVNETRPRLQKVASWQAHQFEAWIAAFNYWHTEIVYSGGDDGLLRGWDTRVPSKFLFTSKRHTMGVCSIQSSPHREHILATGSYDEHILLWDTRNMKQPLADTPVQGGVWRIKWHPFHHHLLLAACMHSGFKILNCQKAMEERQEATVLTSHTLPDSLVYGADWSWLLFRSLQRAPSWSFPSNLGTKTADLKGASELPTPCHECIEDNDGEGHARPQSGMKPLTEGMRKNGTWLQATAATTRDCGVNPEEADSAFSLLATCSFYDHALHLWEWEGN</sequence>
<feature type="repeat" description="WD" evidence="12">
    <location>
        <begin position="293"/>
        <end position="335"/>
    </location>
</feature>
<evidence type="ECO:0000256" key="12">
    <source>
        <dbReference type="PROSITE-ProRule" id="PRU00221"/>
    </source>
</evidence>
<evidence type="ECO:0000256" key="5">
    <source>
        <dbReference type="ARBA" id="ARBA00038092"/>
    </source>
</evidence>
<evidence type="ECO:0000256" key="8">
    <source>
        <dbReference type="ARBA" id="ARBA00062137"/>
    </source>
</evidence>